<dbReference type="EMBL" id="JAYGIL010000011">
    <property type="protein sequence ID" value="MEA5403408.1"/>
    <property type="molecule type" value="Genomic_DNA"/>
</dbReference>
<protein>
    <submittedName>
        <fullName evidence="1">Uncharacterized protein</fullName>
    </submittedName>
</protein>
<dbReference type="RefSeq" id="WP_323328886.1">
    <property type="nucleotide sequence ID" value="NZ_JAYGIL010000011.1"/>
</dbReference>
<organism evidence="1 2">
    <name type="scientific">Arcicella gelida</name>
    <dbReference type="NCBI Taxonomy" id="2984195"/>
    <lineage>
        <taxon>Bacteria</taxon>
        <taxon>Pseudomonadati</taxon>
        <taxon>Bacteroidota</taxon>
        <taxon>Cytophagia</taxon>
        <taxon>Cytophagales</taxon>
        <taxon>Flectobacillaceae</taxon>
        <taxon>Arcicella</taxon>
    </lineage>
</organism>
<evidence type="ECO:0000313" key="1">
    <source>
        <dbReference type="EMBL" id="MEA5403408.1"/>
    </source>
</evidence>
<keyword evidence="2" id="KW-1185">Reference proteome</keyword>
<dbReference type="Proteomes" id="UP001303899">
    <property type="component" value="Unassembled WGS sequence"/>
</dbReference>
<reference evidence="1 2" key="1">
    <citation type="submission" date="2023-12" db="EMBL/GenBank/DDBJ databases">
        <title>Novel species of the genus Arcicella isolated from rivers.</title>
        <authorList>
            <person name="Lu H."/>
        </authorList>
    </citation>
    <scope>NUCLEOTIDE SEQUENCE [LARGE SCALE GENOMIC DNA]</scope>
    <source>
        <strain evidence="1 2">DC2W</strain>
    </source>
</reference>
<sequence>MKTYILRGWKYIIILVVLLSTFTNKALAQYDSKETLYTFEKYAKTNKPNKSILTEILSEKLQFAFDNKLVNSTDNKLEFKGSLHGWKTLFSHTDKAKTAYLDNVFSRNFEMGGSIIFDNNNQQKIKGINASLKYALINNRDPKTFKYFDKTQKIDNLVKNLLPFLNQIRNDYQNVMDDKNLSIIDKERVKNSLNKFTKQQDISSLDPLLLEKINKSSIQAFEANFAAATKSYDSTINKMNNASIWTIALNSNYVDKKWSEITLQTEFIKGLGGIEREREDYPWDLYGGVFFKNLQDTTNLEKSINRTVLTGKFGVNKVLALTKSDIKSSALEVLLNVEYNYIPRGRYSNEEEKTFMLASTISIRLAPNVYFPVEIKYDPKNGNFFGFLKVKWDMLRFNQ</sequence>
<evidence type="ECO:0000313" key="2">
    <source>
        <dbReference type="Proteomes" id="UP001303899"/>
    </source>
</evidence>
<proteinExistence type="predicted"/>
<name>A0ABU5S4H7_9BACT</name>
<comment type="caution">
    <text evidence="1">The sequence shown here is derived from an EMBL/GenBank/DDBJ whole genome shotgun (WGS) entry which is preliminary data.</text>
</comment>
<accession>A0ABU5S4H7</accession>
<gene>
    <name evidence="1" type="ORF">VB776_10805</name>
</gene>